<feature type="region of interest" description="Disordered" evidence="1">
    <location>
        <begin position="1"/>
        <end position="37"/>
    </location>
</feature>
<reference evidence="2" key="1">
    <citation type="submission" date="2011-02" db="EMBL/GenBank/DDBJ databases">
        <title>The genome of the leaf-cutting ant Acromyrmex echinatior suggests key adaptations to social evolution and fungus farming.</title>
        <authorList>
            <person name="Nygaard S."/>
            <person name="Zhang G."/>
        </authorList>
    </citation>
    <scope>NUCLEOTIDE SEQUENCE</scope>
</reference>
<feature type="region of interest" description="Disordered" evidence="1">
    <location>
        <begin position="62"/>
        <end position="146"/>
    </location>
</feature>
<dbReference type="EMBL" id="GL888669">
    <property type="protein sequence ID" value="EGI58580.1"/>
    <property type="molecule type" value="Genomic_DNA"/>
</dbReference>
<feature type="compositionally biased region" description="Polar residues" evidence="1">
    <location>
        <begin position="23"/>
        <end position="35"/>
    </location>
</feature>
<evidence type="ECO:0000313" key="3">
    <source>
        <dbReference type="Proteomes" id="UP000007755"/>
    </source>
</evidence>
<dbReference type="InParanoid" id="F4X4P2"/>
<dbReference type="Proteomes" id="UP000007755">
    <property type="component" value="Unassembled WGS sequence"/>
</dbReference>
<proteinExistence type="predicted"/>
<name>F4X4P2_ACREC</name>
<dbReference type="AlphaFoldDB" id="F4X4P2"/>
<keyword evidence="3" id="KW-1185">Reference proteome</keyword>
<feature type="compositionally biased region" description="Basic and acidic residues" evidence="1">
    <location>
        <begin position="1"/>
        <end position="10"/>
    </location>
</feature>
<accession>F4X4P2</accession>
<evidence type="ECO:0000256" key="1">
    <source>
        <dbReference type="SAM" id="MobiDB-lite"/>
    </source>
</evidence>
<evidence type="ECO:0000313" key="2">
    <source>
        <dbReference type="EMBL" id="EGI58580.1"/>
    </source>
</evidence>
<gene>
    <name evidence="2" type="ORF">G5I_13311</name>
</gene>
<organism evidence="3">
    <name type="scientific">Acromyrmex echinatior</name>
    <name type="common">Panamanian leafcutter ant</name>
    <name type="synonym">Acromyrmex octospinosus echinatior</name>
    <dbReference type="NCBI Taxonomy" id="103372"/>
    <lineage>
        <taxon>Eukaryota</taxon>
        <taxon>Metazoa</taxon>
        <taxon>Ecdysozoa</taxon>
        <taxon>Arthropoda</taxon>
        <taxon>Hexapoda</taxon>
        <taxon>Insecta</taxon>
        <taxon>Pterygota</taxon>
        <taxon>Neoptera</taxon>
        <taxon>Endopterygota</taxon>
        <taxon>Hymenoptera</taxon>
        <taxon>Apocrita</taxon>
        <taxon>Aculeata</taxon>
        <taxon>Formicoidea</taxon>
        <taxon>Formicidae</taxon>
        <taxon>Myrmicinae</taxon>
        <taxon>Acromyrmex</taxon>
    </lineage>
</organism>
<protein>
    <submittedName>
        <fullName evidence="2">Uncharacterized protein</fullName>
    </submittedName>
</protein>
<feature type="compositionally biased region" description="Basic and acidic residues" evidence="1">
    <location>
        <begin position="65"/>
        <end position="75"/>
    </location>
</feature>
<sequence length="189" mass="21718">MRFPQVRDENYPGTNPFAMYEKNSGTNPSNESHGTIQKEVPLRKIVEIMNYNHGAIELRTVNRKNSNDVQERIPERPAVTFNGRSQRGYEEAHDSEEDQGPTPQAREFKTAKSRKRQAKQKGGSVPKTAATNRRPPESEAIKQKQVLIAVRRESDRREMEQSQSLYETEAVTWNADYSKCTFWRTDSAS</sequence>